<dbReference type="InterPro" id="IPR029058">
    <property type="entry name" value="AB_hydrolase_fold"/>
</dbReference>
<evidence type="ECO:0000259" key="2">
    <source>
        <dbReference type="Pfam" id="PF12146"/>
    </source>
</evidence>
<keyword evidence="4" id="KW-1185">Reference proteome</keyword>
<dbReference type="InterPro" id="IPR022742">
    <property type="entry name" value="Hydrolase_4"/>
</dbReference>
<organism evidence="3 4">
    <name type="scientific">Carnobacterium iners</name>
    <dbReference type="NCBI Taxonomy" id="1073423"/>
    <lineage>
        <taxon>Bacteria</taxon>
        <taxon>Bacillati</taxon>
        <taxon>Bacillota</taxon>
        <taxon>Bacilli</taxon>
        <taxon>Lactobacillales</taxon>
        <taxon>Carnobacteriaceae</taxon>
        <taxon>Carnobacterium</taxon>
    </lineage>
</organism>
<evidence type="ECO:0000256" key="1">
    <source>
        <dbReference type="SAM" id="Phobius"/>
    </source>
</evidence>
<dbReference type="AlphaFoldDB" id="A0A1X7MNM3"/>
<evidence type="ECO:0000313" key="4">
    <source>
        <dbReference type="Proteomes" id="UP000193435"/>
    </source>
</evidence>
<dbReference type="Pfam" id="PF12146">
    <property type="entry name" value="Hydrolase_4"/>
    <property type="match status" value="1"/>
</dbReference>
<dbReference type="PANTHER" id="PTHR43358">
    <property type="entry name" value="ALPHA/BETA-HYDROLASE"/>
    <property type="match status" value="1"/>
</dbReference>
<dbReference type="Gene3D" id="3.40.50.1820">
    <property type="entry name" value="alpha/beta hydrolase"/>
    <property type="match status" value="1"/>
</dbReference>
<dbReference type="SUPFAM" id="SSF53474">
    <property type="entry name" value="alpha/beta-Hydrolases"/>
    <property type="match status" value="1"/>
</dbReference>
<keyword evidence="1" id="KW-0812">Transmembrane</keyword>
<gene>
    <name evidence="3" type="ORF">SAMN04488700_0116</name>
</gene>
<name>A0A1X7MNM3_9LACT</name>
<dbReference type="Proteomes" id="UP000193435">
    <property type="component" value="Unassembled WGS sequence"/>
</dbReference>
<proteinExistence type="predicted"/>
<dbReference type="PANTHER" id="PTHR43358:SF4">
    <property type="entry name" value="ALPHA_BETA HYDROLASE FOLD-1 DOMAIN-CONTAINING PROTEIN"/>
    <property type="match status" value="1"/>
</dbReference>
<accession>A0A1X7MNM3</accession>
<reference evidence="3 4" key="1">
    <citation type="submission" date="2017-04" db="EMBL/GenBank/DDBJ databases">
        <authorList>
            <person name="Afonso C.L."/>
            <person name="Miller P.J."/>
            <person name="Scott M.A."/>
            <person name="Spackman E."/>
            <person name="Goraichik I."/>
            <person name="Dimitrov K.M."/>
            <person name="Suarez D.L."/>
            <person name="Swayne D.E."/>
        </authorList>
    </citation>
    <scope>NUCLEOTIDE SEQUENCE [LARGE SCALE GENOMIC DNA]</scope>
    <source>
        <strain evidence="3 4">LMG26642</strain>
    </source>
</reference>
<sequence length="311" mass="35604">MGGIALMILVILVILLMIGLGIGGEFFYRKAVALNDKEFIGQAIIAGVYPLDDPWRTERMWYEKANHQILTIQSTDNLILSAIYLAENPDSKKVALLAHGYTGNLKEMAPYAKRYAEMGFNVLVPDARGHGESEGNYIGFGWHERKDYLQWIQLMLEKVGKDTEIALFGISMGGATVMNVSGEPLPANVKVIVEDCGYSSVTGELAHQLKEMYHLPAFPLVLITSLITKIRSNYWFSEASSVNQVKKNKFQCSLSMVRRIHLFQQKCFMRYTKRMRRLKRCISHHMQRMQKPIKKIKKPIKKWFKNLFLPI</sequence>
<keyword evidence="1" id="KW-0472">Membrane</keyword>
<protein>
    <recommendedName>
        <fullName evidence="2">Serine aminopeptidase S33 domain-containing protein</fullName>
    </recommendedName>
</protein>
<feature type="domain" description="Serine aminopeptidase S33" evidence="2">
    <location>
        <begin position="91"/>
        <end position="193"/>
    </location>
</feature>
<dbReference type="InterPro" id="IPR052920">
    <property type="entry name" value="DNA-binding_regulatory"/>
</dbReference>
<dbReference type="STRING" id="1073423.SAMN04488700_0116"/>
<feature type="transmembrane region" description="Helical" evidence="1">
    <location>
        <begin position="6"/>
        <end position="28"/>
    </location>
</feature>
<keyword evidence="1" id="KW-1133">Transmembrane helix</keyword>
<evidence type="ECO:0000313" key="3">
    <source>
        <dbReference type="EMBL" id="SMH26430.1"/>
    </source>
</evidence>
<dbReference type="EMBL" id="FXBJ01000002">
    <property type="protein sequence ID" value="SMH26430.1"/>
    <property type="molecule type" value="Genomic_DNA"/>
</dbReference>